<dbReference type="Proteomes" id="UP001595692">
    <property type="component" value="Unassembled WGS sequence"/>
</dbReference>
<evidence type="ECO:0000313" key="1">
    <source>
        <dbReference type="EMBL" id="MFC3914529.1"/>
    </source>
</evidence>
<name>A0ABV8CRB1_9GAMM</name>
<gene>
    <name evidence="1" type="ORF">ACFOSS_13815</name>
</gene>
<organism evidence="1 2">
    <name type="scientific">Pseudaeromonas sharmana</name>
    <dbReference type="NCBI Taxonomy" id="328412"/>
    <lineage>
        <taxon>Bacteria</taxon>
        <taxon>Pseudomonadati</taxon>
        <taxon>Pseudomonadota</taxon>
        <taxon>Gammaproteobacteria</taxon>
        <taxon>Aeromonadales</taxon>
        <taxon>Aeromonadaceae</taxon>
        <taxon>Pseudaeromonas</taxon>
    </lineage>
</organism>
<reference evidence="2" key="1">
    <citation type="journal article" date="2019" name="Int. J. Syst. Evol. Microbiol.">
        <title>The Global Catalogue of Microorganisms (GCM) 10K type strain sequencing project: providing services to taxonomists for standard genome sequencing and annotation.</title>
        <authorList>
            <consortium name="The Broad Institute Genomics Platform"/>
            <consortium name="The Broad Institute Genome Sequencing Center for Infectious Disease"/>
            <person name="Wu L."/>
            <person name="Ma J."/>
        </authorList>
    </citation>
    <scope>NUCLEOTIDE SEQUENCE [LARGE SCALE GENOMIC DNA]</scope>
    <source>
        <strain evidence="2">CCUG 54939</strain>
    </source>
</reference>
<sequence>MVVAHSLKAGVGLLLCQKTVKQTEYPKKARQEQRAFLLSGKQGRDETKTPQTDLAMVNTGLTTACFYSPNKDFAMCYFCFCRQQAQLNTGVHHD</sequence>
<accession>A0ABV8CRB1</accession>
<dbReference type="RefSeq" id="WP_377153493.1">
    <property type="nucleotide sequence ID" value="NZ_JBHSAF010000014.1"/>
</dbReference>
<protein>
    <submittedName>
        <fullName evidence="1">Uncharacterized protein</fullName>
    </submittedName>
</protein>
<comment type="caution">
    <text evidence="1">The sequence shown here is derived from an EMBL/GenBank/DDBJ whole genome shotgun (WGS) entry which is preliminary data.</text>
</comment>
<dbReference type="EMBL" id="JBHSAF010000014">
    <property type="protein sequence ID" value="MFC3914529.1"/>
    <property type="molecule type" value="Genomic_DNA"/>
</dbReference>
<keyword evidence="2" id="KW-1185">Reference proteome</keyword>
<evidence type="ECO:0000313" key="2">
    <source>
        <dbReference type="Proteomes" id="UP001595692"/>
    </source>
</evidence>
<proteinExistence type="predicted"/>